<reference evidence="2" key="2">
    <citation type="submission" date="2015-01" db="EMBL/GenBank/DDBJ databases">
        <title>Evolutionary Origins and Diversification of the Mycorrhizal Mutualists.</title>
        <authorList>
            <consortium name="DOE Joint Genome Institute"/>
            <consortium name="Mycorrhizal Genomics Consortium"/>
            <person name="Kohler A."/>
            <person name="Kuo A."/>
            <person name="Nagy L.G."/>
            <person name="Floudas D."/>
            <person name="Copeland A."/>
            <person name="Barry K.W."/>
            <person name="Cichocki N."/>
            <person name="Veneault-Fourrey C."/>
            <person name="LaButti K."/>
            <person name="Lindquist E.A."/>
            <person name="Lipzen A."/>
            <person name="Lundell T."/>
            <person name="Morin E."/>
            <person name="Murat C."/>
            <person name="Riley R."/>
            <person name="Ohm R."/>
            <person name="Sun H."/>
            <person name="Tunlid A."/>
            <person name="Henrissat B."/>
            <person name="Grigoriev I.V."/>
            <person name="Hibbett D.S."/>
            <person name="Martin F."/>
        </authorList>
    </citation>
    <scope>NUCLEOTIDE SEQUENCE [LARGE SCALE GENOMIC DNA]</scope>
    <source>
        <strain evidence="2">Foug A</strain>
    </source>
</reference>
<evidence type="ECO:0000313" key="2">
    <source>
        <dbReference type="Proteomes" id="UP000053989"/>
    </source>
</evidence>
<name>A0A0C3DM09_9AGAM</name>
<sequence length="152" mass="17503">MVDCGEVLKFELGVPGTEPFKERNFVVGEERLLKDICDPLTLLCVRRIQQTKLILTSQSVDNNKGNKMRLASPVKVDFYMSPYSSNKNSWPHIAKSNPSLTKSSCLRDAPEADKDKLIGEEHWKMIRELKIVVCRYKDKFSEPLQQMKEDIE</sequence>
<dbReference type="Proteomes" id="UP000053989">
    <property type="component" value="Unassembled WGS sequence"/>
</dbReference>
<dbReference type="HOGENOM" id="CLU_144980_0_0_1"/>
<organism evidence="1 2">
    <name type="scientific">Scleroderma citrinum Foug A</name>
    <dbReference type="NCBI Taxonomy" id="1036808"/>
    <lineage>
        <taxon>Eukaryota</taxon>
        <taxon>Fungi</taxon>
        <taxon>Dikarya</taxon>
        <taxon>Basidiomycota</taxon>
        <taxon>Agaricomycotina</taxon>
        <taxon>Agaricomycetes</taxon>
        <taxon>Agaricomycetidae</taxon>
        <taxon>Boletales</taxon>
        <taxon>Sclerodermatineae</taxon>
        <taxon>Sclerodermataceae</taxon>
        <taxon>Scleroderma</taxon>
    </lineage>
</organism>
<gene>
    <name evidence="1" type="ORF">SCLCIDRAFT_29005</name>
</gene>
<dbReference type="OrthoDB" id="2680687at2759"/>
<proteinExistence type="predicted"/>
<keyword evidence="2" id="KW-1185">Reference proteome</keyword>
<dbReference type="EMBL" id="KN822103">
    <property type="protein sequence ID" value="KIM57284.1"/>
    <property type="molecule type" value="Genomic_DNA"/>
</dbReference>
<protein>
    <submittedName>
        <fullName evidence="1">Uncharacterized protein</fullName>
    </submittedName>
</protein>
<accession>A0A0C3DM09</accession>
<dbReference type="AlphaFoldDB" id="A0A0C3DM09"/>
<reference evidence="1 2" key="1">
    <citation type="submission" date="2014-04" db="EMBL/GenBank/DDBJ databases">
        <authorList>
            <consortium name="DOE Joint Genome Institute"/>
            <person name="Kuo A."/>
            <person name="Kohler A."/>
            <person name="Nagy L.G."/>
            <person name="Floudas D."/>
            <person name="Copeland A."/>
            <person name="Barry K.W."/>
            <person name="Cichocki N."/>
            <person name="Veneault-Fourrey C."/>
            <person name="LaButti K."/>
            <person name="Lindquist E.A."/>
            <person name="Lipzen A."/>
            <person name="Lundell T."/>
            <person name="Morin E."/>
            <person name="Murat C."/>
            <person name="Sun H."/>
            <person name="Tunlid A."/>
            <person name="Henrissat B."/>
            <person name="Grigoriev I.V."/>
            <person name="Hibbett D.S."/>
            <person name="Martin F."/>
            <person name="Nordberg H.P."/>
            <person name="Cantor M.N."/>
            <person name="Hua S.X."/>
        </authorList>
    </citation>
    <scope>NUCLEOTIDE SEQUENCE [LARGE SCALE GENOMIC DNA]</scope>
    <source>
        <strain evidence="1 2">Foug A</strain>
    </source>
</reference>
<dbReference type="STRING" id="1036808.A0A0C3DM09"/>
<dbReference type="InParanoid" id="A0A0C3DM09"/>
<evidence type="ECO:0000313" key="1">
    <source>
        <dbReference type="EMBL" id="KIM57284.1"/>
    </source>
</evidence>